<sequence length="394" mass="44334">MQRIMIPWVNFKTALLHCLVNRVEMSPISPMRHALKEISSSRYLRCNLCEFNVLTGYICSECNYFIDKIQHMAHPQHPLKFTRYIDLVREDLNCPGCGVDLEDSGWGWAYCCTQCKFILTRYCAAAPKILTLSDNVSYELFVSFPFKHEKAEIECNICSDVVVFKDGLFYYNLARDEALHVYCAVLEESGCDTDKIDVLSIQRQAKPQPEIMVSQKLHLIPSVSLSNFPKEICHDCHPGSDQTLMLTSREQLVCAACGHDDSVHSMFQTYYGYCPLLKEEQRRNSKKQQELASKAFKKVMKATWGETSDEKSEREDGEGNLALMAKSDTDSDSDSSEVSTPALNEGTFFKIDSMNIPSEPRQELKNSGGTNSETVVSSKEGTGEGTSSDPVPKA</sequence>
<dbReference type="PANTHER" id="PTHR46288">
    <property type="entry name" value="PHORBOL-ESTER/DAG-TYPE DOMAIN-CONTAINING PROTEIN"/>
    <property type="match status" value="1"/>
</dbReference>
<accession>A0ABS8V0Q2</accession>
<dbReference type="Proteomes" id="UP000823775">
    <property type="component" value="Unassembled WGS sequence"/>
</dbReference>
<feature type="domain" description="DC1" evidence="3">
    <location>
        <begin position="74"/>
        <end position="124"/>
    </location>
</feature>
<dbReference type="InterPro" id="IPR046349">
    <property type="entry name" value="C1-like_sf"/>
</dbReference>
<dbReference type="Pfam" id="PF03107">
    <property type="entry name" value="C1_2"/>
    <property type="match status" value="1"/>
</dbReference>
<name>A0ABS8V0Q2_DATST</name>
<gene>
    <name evidence="4" type="ORF">HAX54_025175</name>
</gene>
<feature type="compositionally biased region" description="Low complexity" evidence="2">
    <location>
        <begin position="377"/>
        <end position="388"/>
    </location>
</feature>
<organism evidence="4 5">
    <name type="scientific">Datura stramonium</name>
    <name type="common">Jimsonweed</name>
    <name type="synonym">Common thornapple</name>
    <dbReference type="NCBI Taxonomy" id="4076"/>
    <lineage>
        <taxon>Eukaryota</taxon>
        <taxon>Viridiplantae</taxon>
        <taxon>Streptophyta</taxon>
        <taxon>Embryophyta</taxon>
        <taxon>Tracheophyta</taxon>
        <taxon>Spermatophyta</taxon>
        <taxon>Magnoliopsida</taxon>
        <taxon>eudicotyledons</taxon>
        <taxon>Gunneridae</taxon>
        <taxon>Pentapetalae</taxon>
        <taxon>asterids</taxon>
        <taxon>lamiids</taxon>
        <taxon>Solanales</taxon>
        <taxon>Solanaceae</taxon>
        <taxon>Solanoideae</taxon>
        <taxon>Datureae</taxon>
        <taxon>Datura</taxon>
    </lineage>
</organism>
<reference evidence="4 5" key="1">
    <citation type="journal article" date="2021" name="BMC Genomics">
        <title>Datura genome reveals duplications of psychoactive alkaloid biosynthetic genes and high mutation rate following tissue culture.</title>
        <authorList>
            <person name="Rajewski A."/>
            <person name="Carter-House D."/>
            <person name="Stajich J."/>
            <person name="Litt A."/>
        </authorList>
    </citation>
    <scope>NUCLEOTIDE SEQUENCE [LARGE SCALE GENOMIC DNA]</scope>
    <source>
        <strain evidence="4">AR-01</strain>
    </source>
</reference>
<dbReference type="InterPro" id="IPR004146">
    <property type="entry name" value="DC1"/>
</dbReference>
<evidence type="ECO:0000313" key="4">
    <source>
        <dbReference type="EMBL" id="MCD9640101.1"/>
    </source>
</evidence>
<dbReference type="PANTHER" id="PTHR46288:SF50">
    <property type="entry name" value="DC1 DOMAIN-CONTAINING PROTEIN"/>
    <property type="match status" value="1"/>
</dbReference>
<evidence type="ECO:0000259" key="3">
    <source>
        <dbReference type="Pfam" id="PF03107"/>
    </source>
</evidence>
<proteinExistence type="predicted"/>
<dbReference type="SUPFAM" id="SSF57889">
    <property type="entry name" value="Cysteine-rich domain"/>
    <property type="match status" value="2"/>
</dbReference>
<evidence type="ECO:0000256" key="2">
    <source>
        <dbReference type="SAM" id="MobiDB-lite"/>
    </source>
</evidence>
<keyword evidence="1" id="KW-0677">Repeat</keyword>
<evidence type="ECO:0000313" key="5">
    <source>
        <dbReference type="Proteomes" id="UP000823775"/>
    </source>
</evidence>
<protein>
    <recommendedName>
        <fullName evidence="3">DC1 domain-containing protein</fullName>
    </recommendedName>
</protein>
<feature type="region of interest" description="Disordered" evidence="2">
    <location>
        <begin position="325"/>
        <end position="394"/>
    </location>
</feature>
<comment type="caution">
    <text evidence="4">The sequence shown here is derived from an EMBL/GenBank/DDBJ whole genome shotgun (WGS) entry which is preliminary data.</text>
</comment>
<dbReference type="EMBL" id="JACEIK010003059">
    <property type="protein sequence ID" value="MCD9640101.1"/>
    <property type="molecule type" value="Genomic_DNA"/>
</dbReference>
<evidence type="ECO:0000256" key="1">
    <source>
        <dbReference type="ARBA" id="ARBA00022737"/>
    </source>
</evidence>
<feature type="compositionally biased region" description="Polar residues" evidence="2">
    <location>
        <begin position="365"/>
        <end position="376"/>
    </location>
</feature>
<keyword evidence="5" id="KW-1185">Reference proteome</keyword>